<evidence type="ECO:0000256" key="2">
    <source>
        <dbReference type="ARBA" id="ARBA00009037"/>
    </source>
</evidence>
<feature type="signal peptide" evidence="7">
    <location>
        <begin position="1"/>
        <end position="18"/>
    </location>
</feature>
<accession>A0A1A9WJ87</accession>
<dbReference type="PANTHER" id="PTHR12471:SF7">
    <property type="entry name" value="V-TYPE PROTON ATPASE SUBUNIT S1"/>
    <property type="match status" value="1"/>
</dbReference>
<comment type="similarity">
    <text evidence="2">Belongs to the vacuolar ATPase subunit S1 family.</text>
</comment>
<feature type="domain" description="V-type proton ATPase subunit S1 luminal" evidence="8">
    <location>
        <begin position="232"/>
        <end position="312"/>
    </location>
</feature>
<evidence type="ECO:0000256" key="4">
    <source>
        <dbReference type="ARBA" id="ARBA00022989"/>
    </source>
</evidence>
<feature type="transmembrane region" description="Helical" evidence="6">
    <location>
        <begin position="338"/>
        <end position="360"/>
    </location>
</feature>
<dbReference type="InterPro" id="IPR008388">
    <property type="entry name" value="Ac45_acc_su"/>
</dbReference>
<dbReference type="Proteomes" id="UP000091820">
    <property type="component" value="Unassembled WGS sequence"/>
</dbReference>
<evidence type="ECO:0000256" key="6">
    <source>
        <dbReference type="SAM" id="Phobius"/>
    </source>
</evidence>
<reference evidence="11" key="1">
    <citation type="submission" date="2014-03" db="EMBL/GenBank/DDBJ databases">
        <authorList>
            <person name="Aksoy S."/>
            <person name="Warren W."/>
            <person name="Wilson R.K."/>
        </authorList>
    </citation>
    <scope>NUCLEOTIDE SEQUENCE [LARGE SCALE GENOMIC DNA]</scope>
    <source>
        <strain evidence="11">IAEA</strain>
    </source>
</reference>
<evidence type="ECO:0000256" key="7">
    <source>
        <dbReference type="SAM" id="SignalP"/>
    </source>
</evidence>
<keyword evidence="3 6" id="KW-0812">Transmembrane</keyword>
<dbReference type="VEuPathDB" id="VectorBase:GBRI021816"/>
<reference evidence="10" key="2">
    <citation type="submission" date="2020-05" db="UniProtKB">
        <authorList>
            <consortium name="EnsemblMetazoa"/>
        </authorList>
    </citation>
    <scope>IDENTIFICATION</scope>
    <source>
        <strain evidence="10">IAEA</strain>
    </source>
</reference>
<dbReference type="InterPro" id="IPR046756">
    <property type="entry name" value="VAS1/VOA1_TM"/>
</dbReference>
<dbReference type="GO" id="GO:0001671">
    <property type="term" value="F:ATPase activator activity"/>
    <property type="evidence" value="ECO:0007669"/>
    <property type="project" value="TreeGrafter"/>
</dbReference>
<dbReference type="InterPro" id="IPR046755">
    <property type="entry name" value="VAS1_LD"/>
</dbReference>
<proteinExistence type="inferred from homology"/>
<name>A0A1A9WJ87_9MUSC</name>
<dbReference type="PANTHER" id="PTHR12471">
    <property type="entry name" value="VACUOLAR ATP SYNTHASE SUBUNIT S1"/>
    <property type="match status" value="1"/>
</dbReference>
<evidence type="ECO:0000313" key="11">
    <source>
        <dbReference type="Proteomes" id="UP000091820"/>
    </source>
</evidence>
<dbReference type="GO" id="GO:0030641">
    <property type="term" value="P:regulation of cellular pH"/>
    <property type="evidence" value="ECO:0007669"/>
    <property type="project" value="TreeGrafter"/>
</dbReference>
<evidence type="ECO:0000256" key="5">
    <source>
        <dbReference type="ARBA" id="ARBA00023136"/>
    </source>
</evidence>
<evidence type="ECO:0000256" key="1">
    <source>
        <dbReference type="ARBA" id="ARBA00004167"/>
    </source>
</evidence>
<dbReference type="STRING" id="37001.A0A1A9WJ87"/>
<dbReference type="GO" id="GO:0033176">
    <property type="term" value="C:proton-transporting V-type ATPase complex"/>
    <property type="evidence" value="ECO:0007669"/>
    <property type="project" value="TreeGrafter"/>
</dbReference>
<sequence>MVIKVCVVFLGILLLVGAEHPPLILFGFNSINMPSLIPVRQTQFIEDVIKPVEQRGTIIVFMEKQLSTKDFLCGCFDHLQATHPKTYYASVENPVQALSSLNKSQEYYTIGANGNLEESLNLAQDKIFFINFDDREDFNKDRKDILREHDAAIAKIIEKYGSKAYYIYTGTSASTSIKPLNRQRRENIPVTDGYMYREGANLLIYFRSLAAHDGKNTIFLGVLNTIVKVENGNISVTMETNATKSLTFNIELSHGYFHMVNVGFDDKKFRSTEVNAPTTFSYFCGDLTLHRIRTEKDSEPYTLYWRSLQFQAPFNPTTKSDFIFGDAWHCVGFFSGGILMGLLIVVLLLTILFAGVCWMLDINTMDRFDDPKGKTININTNE</sequence>
<keyword evidence="11" id="KW-1185">Reference proteome</keyword>
<evidence type="ECO:0000313" key="10">
    <source>
        <dbReference type="EnsemblMetazoa" id="GBRI021816-PA"/>
    </source>
</evidence>
<comment type="subcellular location">
    <subcellularLocation>
        <location evidence="1">Membrane</location>
        <topology evidence="1">Single-pass membrane protein</topology>
    </subcellularLocation>
</comment>
<dbReference type="EnsemblMetazoa" id="GBRI021816-RA">
    <property type="protein sequence ID" value="GBRI021816-PA"/>
    <property type="gene ID" value="GBRI021816"/>
</dbReference>
<evidence type="ECO:0000259" key="9">
    <source>
        <dbReference type="Pfam" id="PF20520"/>
    </source>
</evidence>
<dbReference type="Pfam" id="PF20520">
    <property type="entry name" value="Ac45-VOA1_TM"/>
    <property type="match status" value="1"/>
</dbReference>
<dbReference type="Pfam" id="PF05827">
    <property type="entry name" value="VAS1_LD"/>
    <property type="match status" value="1"/>
</dbReference>
<keyword evidence="5 6" id="KW-0472">Membrane</keyword>
<organism evidence="10 11">
    <name type="scientific">Glossina brevipalpis</name>
    <dbReference type="NCBI Taxonomy" id="37001"/>
    <lineage>
        <taxon>Eukaryota</taxon>
        <taxon>Metazoa</taxon>
        <taxon>Ecdysozoa</taxon>
        <taxon>Arthropoda</taxon>
        <taxon>Hexapoda</taxon>
        <taxon>Insecta</taxon>
        <taxon>Pterygota</taxon>
        <taxon>Neoptera</taxon>
        <taxon>Endopterygota</taxon>
        <taxon>Diptera</taxon>
        <taxon>Brachycera</taxon>
        <taxon>Muscomorpha</taxon>
        <taxon>Hippoboscoidea</taxon>
        <taxon>Glossinidae</taxon>
        <taxon>Glossina</taxon>
    </lineage>
</organism>
<evidence type="ECO:0000259" key="8">
    <source>
        <dbReference type="Pfam" id="PF05827"/>
    </source>
</evidence>
<feature type="chain" id="PRO_5008400443" evidence="7">
    <location>
        <begin position="19"/>
        <end position="382"/>
    </location>
</feature>
<protein>
    <submittedName>
        <fullName evidence="10">Uncharacterized protein</fullName>
    </submittedName>
</protein>
<evidence type="ECO:0000256" key="3">
    <source>
        <dbReference type="ARBA" id="ARBA00022692"/>
    </source>
</evidence>
<keyword evidence="7" id="KW-0732">Signal</keyword>
<keyword evidence="4 6" id="KW-1133">Transmembrane helix</keyword>
<dbReference type="AlphaFoldDB" id="A0A1A9WJ87"/>
<feature type="domain" description="V-type proton ATPase subunit S1/VOA1 transmembrane" evidence="9">
    <location>
        <begin position="332"/>
        <end position="370"/>
    </location>
</feature>